<evidence type="ECO:0000313" key="2">
    <source>
        <dbReference type="Proteomes" id="UP000288805"/>
    </source>
</evidence>
<protein>
    <submittedName>
        <fullName evidence="1">Short-chain dehydrogenase TIC 32, chloroplastic</fullName>
    </submittedName>
</protein>
<name>A0A438E2M8_VITVI</name>
<proteinExistence type="predicted"/>
<dbReference type="InterPro" id="IPR055280">
    <property type="entry name" value="TIC32"/>
</dbReference>
<comment type="caution">
    <text evidence="1">The sequence shown here is derived from an EMBL/GenBank/DDBJ whole genome shotgun (WGS) entry which is preliminary data.</text>
</comment>
<organism evidence="1 2">
    <name type="scientific">Vitis vinifera</name>
    <name type="common">Grape</name>
    <dbReference type="NCBI Taxonomy" id="29760"/>
    <lineage>
        <taxon>Eukaryota</taxon>
        <taxon>Viridiplantae</taxon>
        <taxon>Streptophyta</taxon>
        <taxon>Embryophyta</taxon>
        <taxon>Tracheophyta</taxon>
        <taxon>Spermatophyta</taxon>
        <taxon>Magnoliopsida</taxon>
        <taxon>eudicotyledons</taxon>
        <taxon>Gunneridae</taxon>
        <taxon>Pentapetalae</taxon>
        <taxon>rosids</taxon>
        <taxon>Vitales</taxon>
        <taxon>Vitaceae</taxon>
        <taxon>Viteae</taxon>
        <taxon>Vitis</taxon>
    </lineage>
</organism>
<evidence type="ECO:0000313" key="1">
    <source>
        <dbReference type="EMBL" id="RVW41994.1"/>
    </source>
</evidence>
<dbReference type="PANTHER" id="PTHR48476:SF1">
    <property type="entry name" value="SHORT-CHAIN DEHYDROGENASE TIC 32, CHLOROPLASTIC-LIKE"/>
    <property type="match status" value="1"/>
</dbReference>
<dbReference type="AlphaFoldDB" id="A0A438E2M8"/>
<sequence>MLIIANISLEIPWNTIIARMPFHFLLLKRVFWTSVAEDWLIRLANLCLKMFSRELQQHAMVALHPQVKGVSGQYFSDCNIAKPSSQAKDPELAKKLWEFSMNLVK</sequence>
<dbReference type="Proteomes" id="UP000288805">
    <property type="component" value="Unassembled WGS sequence"/>
</dbReference>
<dbReference type="EMBL" id="QGNW01001420">
    <property type="protein sequence ID" value="RVW41994.1"/>
    <property type="molecule type" value="Genomic_DNA"/>
</dbReference>
<dbReference type="Gene3D" id="3.40.50.720">
    <property type="entry name" value="NAD(P)-binding Rossmann-like Domain"/>
    <property type="match status" value="1"/>
</dbReference>
<gene>
    <name evidence="1" type="primary">TIC32_11</name>
    <name evidence="1" type="ORF">CK203_092887</name>
</gene>
<dbReference type="PANTHER" id="PTHR48476">
    <property type="entry name" value="SHORT-CHAIN DEHYDROGENASE TIC 32, CHLOROPLASTIC-LIKE"/>
    <property type="match status" value="1"/>
</dbReference>
<accession>A0A438E2M8</accession>
<reference evidence="1 2" key="1">
    <citation type="journal article" date="2018" name="PLoS Genet.">
        <title>Population sequencing reveals clonal diversity and ancestral inbreeding in the grapevine cultivar Chardonnay.</title>
        <authorList>
            <person name="Roach M.J."/>
            <person name="Johnson D.L."/>
            <person name="Bohlmann J."/>
            <person name="van Vuuren H.J."/>
            <person name="Jones S.J."/>
            <person name="Pretorius I.S."/>
            <person name="Schmidt S.A."/>
            <person name="Borneman A.R."/>
        </authorList>
    </citation>
    <scope>NUCLEOTIDE SEQUENCE [LARGE SCALE GENOMIC DNA]</scope>
    <source>
        <strain evidence="2">cv. Chardonnay</strain>
        <tissue evidence="1">Leaf</tissue>
    </source>
</reference>